<name>A0A1J0GID9_9CLOT</name>
<sequence>MDNNKKQKAADTDIYKTTVNALALKQSRETFISELPQFINTCTMIAQLQKVYYDELIKAGFTEEHAIRTVIAHGTCPGRQMKESE</sequence>
<accession>A0A1J0GID9</accession>
<dbReference type="RefSeq" id="WP_071613369.1">
    <property type="nucleotide sequence ID" value="NZ_CP015756.1"/>
</dbReference>
<evidence type="ECO:0000313" key="2">
    <source>
        <dbReference type="Proteomes" id="UP000182569"/>
    </source>
</evidence>
<reference evidence="2" key="1">
    <citation type="journal article" date="2016" name="Front. Microbiol.">
        <title>Complete Genome Sequence of Clostridium estertheticum DSM 8809, a Microbe Identified in Spoiled Vacuum Packed Beef.</title>
        <authorList>
            <person name="Yu Z."/>
            <person name="Gunn L."/>
            <person name="Brennan E."/>
            <person name="Reid R."/>
            <person name="Wall P.G."/>
            <person name="Gaora O.P."/>
            <person name="Hurley D."/>
            <person name="Bolton D."/>
            <person name="Fanning S."/>
        </authorList>
    </citation>
    <scope>NUCLEOTIDE SEQUENCE [LARGE SCALE GENOMIC DNA]</scope>
    <source>
        <strain evidence="2">DSM 8809</strain>
    </source>
</reference>
<organism evidence="1 2">
    <name type="scientific">Clostridium estertheticum subsp. estertheticum</name>
    <dbReference type="NCBI Taxonomy" id="1552"/>
    <lineage>
        <taxon>Bacteria</taxon>
        <taxon>Bacillati</taxon>
        <taxon>Bacillota</taxon>
        <taxon>Clostridia</taxon>
        <taxon>Eubacteriales</taxon>
        <taxon>Clostridiaceae</taxon>
        <taxon>Clostridium</taxon>
    </lineage>
</organism>
<dbReference type="KEGG" id="ceu:A7L45_13825"/>
<evidence type="ECO:0000313" key="1">
    <source>
        <dbReference type="EMBL" id="APC41075.1"/>
    </source>
</evidence>
<dbReference type="Proteomes" id="UP000182569">
    <property type="component" value="Chromosome"/>
</dbReference>
<gene>
    <name evidence="1" type="ORF">A7L45_13825</name>
</gene>
<proteinExistence type="predicted"/>
<keyword evidence="2" id="KW-1185">Reference proteome</keyword>
<dbReference type="OrthoDB" id="416580at186801"/>
<dbReference type="STRING" id="1552.A7L45_13825"/>
<dbReference type="EMBL" id="CP015756">
    <property type="protein sequence ID" value="APC41075.1"/>
    <property type="molecule type" value="Genomic_DNA"/>
</dbReference>
<protein>
    <submittedName>
        <fullName evidence="1">Uncharacterized protein</fullName>
    </submittedName>
</protein>
<dbReference type="AlphaFoldDB" id="A0A1J0GID9"/>